<organism evidence="15 16">
    <name type="scientific">Candidatus Phaeomarinibacter ectocarpi</name>
    <dbReference type="NCBI Taxonomy" id="1458461"/>
    <lineage>
        <taxon>Bacteria</taxon>
        <taxon>Pseudomonadati</taxon>
        <taxon>Pseudomonadota</taxon>
        <taxon>Alphaproteobacteria</taxon>
        <taxon>Hyphomicrobiales</taxon>
        <taxon>Parvibaculaceae</taxon>
        <taxon>Candidatus Phaeomarinibacter</taxon>
    </lineage>
</organism>
<keyword evidence="7" id="KW-0479">Metal-binding</keyword>
<evidence type="ECO:0000256" key="6">
    <source>
        <dbReference type="ARBA" id="ARBA00022692"/>
    </source>
</evidence>
<keyword evidence="10" id="KW-0408">Iron</keyword>
<dbReference type="GO" id="GO:0020037">
    <property type="term" value="F:heme binding"/>
    <property type="evidence" value="ECO:0007669"/>
    <property type="project" value="TreeGrafter"/>
</dbReference>
<keyword evidence="11 13" id="KW-0472">Membrane</keyword>
<dbReference type="RefSeq" id="WP_171815887.1">
    <property type="nucleotide sequence ID" value="NZ_HG966617.1"/>
</dbReference>
<evidence type="ECO:0000256" key="4">
    <source>
        <dbReference type="ARBA" id="ARBA00022475"/>
    </source>
</evidence>
<dbReference type="Gene3D" id="1.20.950.20">
    <property type="entry name" value="Transmembrane di-heme cytochromes, Chain C"/>
    <property type="match status" value="1"/>
</dbReference>
<dbReference type="InterPro" id="IPR011577">
    <property type="entry name" value="Cyt_b561_bac/Ni-Hgenase"/>
</dbReference>
<evidence type="ECO:0000256" key="10">
    <source>
        <dbReference type="ARBA" id="ARBA00023004"/>
    </source>
</evidence>
<comment type="cofactor">
    <cofactor evidence="1">
        <name>heme b</name>
        <dbReference type="ChEBI" id="CHEBI:60344"/>
    </cofactor>
</comment>
<evidence type="ECO:0000313" key="15">
    <source>
        <dbReference type="EMBL" id="CDO60289.1"/>
    </source>
</evidence>
<dbReference type="EMBL" id="HG966617">
    <property type="protein sequence ID" value="CDO60289.1"/>
    <property type="molecule type" value="Genomic_DNA"/>
</dbReference>
<feature type="transmembrane region" description="Helical" evidence="13">
    <location>
        <begin position="145"/>
        <end position="168"/>
    </location>
</feature>
<protein>
    <submittedName>
        <fullName evidence="15">Cytochrome B561</fullName>
    </submittedName>
</protein>
<dbReference type="InterPro" id="IPR016174">
    <property type="entry name" value="Di-haem_cyt_TM"/>
</dbReference>
<evidence type="ECO:0000256" key="1">
    <source>
        <dbReference type="ARBA" id="ARBA00001970"/>
    </source>
</evidence>
<feature type="domain" description="Cytochrome b561 bacterial/Ni-hydrogenase" evidence="14">
    <location>
        <begin position="10"/>
        <end position="177"/>
    </location>
</feature>
<keyword evidence="8" id="KW-0249">Electron transport</keyword>
<dbReference type="GO" id="GO:0009055">
    <property type="term" value="F:electron transfer activity"/>
    <property type="evidence" value="ECO:0007669"/>
    <property type="project" value="InterPro"/>
</dbReference>
<comment type="similarity">
    <text evidence="12">Belongs to the cytochrome b561 family.</text>
</comment>
<feature type="transmembrane region" description="Helical" evidence="13">
    <location>
        <begin position="91"/>
        <end position="112"/>
    </location>
</feature>
<accession>X5MFZ8</accession>
<keyword evidence="6 13" id="KW-0812">Transmembrane</keyword>
<dbReference type="Proteomes" id="UP000032160">
    <property type="component" value="Chromosome I"/>
</dbReference>
<keyword evidence="4" id="KW-1003">Cell membrane</keyword>
<reference evidence="15 16" key="1">
    <citation type="journal article" date="2014" name="Front. Genet.">
        <title>Genome and metabolic network of "Candidatus Phaeomarinobacter ectocarpi" Ec32, a new candidate genus of Alphaproteobacteria frequently associated with brown algae.</title>
        <authorList>
            <person name="Dittami S.M."/>
            <person name="Barbeyron T."/>
            <person name="Boyen C."/>
            <person name="Cambefort J."/>
            <person name="Collet G."/>
            <person name="Delage L."/>
            <person name="Gobet A."/>
            <person name="Groisillier A."/>
            <person name="Leblanc C."/>
            <person name="Michel G."/>
            <person name="Scornet D."/>
            <person name="Siegel A."/>
            <person name="Tapia J.E."/>
            <person name="Tonon T."/>
        </authorList>
    </citation>
    <scope>NUCLEOTIDE SEQUENCE [LARGE SCALE GENOMIC DNA]</scope>
    <source>
        <strain evidence="15 16">Ec32</strain>
    </source>
</reference>
<dbReference type="InterPro" id="IPR052168">
    <property type="entry name" value="Cytochrome_b561_oxidase"/>
</dbReference>
<comment type="subcellular location">
    <subcellularLocation>
        <location evidence="2">Cell membrane</location>
        <topology evidence="2">Multi-pass membrane protein</topology>
    </subcellularLocation>
</comment>
<gene>
    <name evidence="15" type="ORF">BN1012_Phect2076</name>
</gene>
<proteinExistence type="inferred from homology"/>
<keyword evidence="16" id="KW-1185">Reference proteome</keyword>
<keyword evidence="3" id="KW-0813">Transport</keyword>
<evidence type="ECO:0000259" key="14">
    <source>
        <dbReference type="Pfam" id="PF01292"/>
    </source>
</evidence>
<dbReference type="SUPFAM" id="SSF81342">
    <property type="entry name" value="Transmembrane di-heme cytochromes"/>
    <property type="match status" value="1"/>
</dbReference>
<keyword evidence="5" id="KW-0349">Heme</keyword>
<sequence length="186" mass="20630">MAQDAQRADFSVAQKVIHWLMAIMIMSDLVIAQKFGDVMTDADRFESRGDHATMGTIVAVLFVIRLYLRWKNGAPALPAEMADWQKLLAHVAHWALYILIGWLIVSGVLSAMNANSVVAPFGLFAFGDGVGNLESFGFFRWFHDIATKAIIALIALHIVAALYHVIIVRDGVTGRMLKFWKSEKAA</sequence>
<evidence type="ECO:0000256" key="5">
    <source>
        <dbReference type="ARBA" id="ARBA00022617"/>
    </source>
</evidence>
<keyword evidence="9 13" id="KW-1133">Transmembrane helix</keyword>
<dbReference type="HOGENOM" id="CLU_095321_4_2_5"/>
<dbReference type="STRING" id="1458461.BN1012_Phect2076"/>
<dbReference type="GO" id="GO:0022904">
    <property type="term" value="P:respiratory electron transport chain"/>
    <property type="evidence" value="ECO:0007669"/>
    <property type="project" value="InterPro"/>
</dbReference>
<evidence type="ECO:0000256" key="13">
    <source>
        <dbReference type="SAM" id="Phobius"/>
    </source>
</evidence>
<feature type="transmembrane region" description="Helical" evidence="13">
    <location>
        <begin position="12"/>
        <end position="32"/>
    </location>
</feature>
<dbReference type="GO" id="GO:0005886">
    <property type="term" value="C:plasma membrane"/>
    <property type="evidence" value="ECO:0007669"/>
    <property type="project" value="UniProtKB-SubCell"/>
</dbReference>
<dbReference type="KEGG" id="pect:BN1012_Phect2076"/>
<feature type="transmembrane region" description="Helical" evidence="13">
    <location>
        <begin position="52"/>
        <end position="70"/>
    </location>
</feature>
<evidence type="ECO:0000256" key="2">
    <source>
        <dbReference type="ARBA" id="ARBA00004651"/>
    </source>
</evidence>
<name>X5MFZ8_9HYPH</name>
<evidence type="ECO:0000256" key="7">
    <source>
        <dbReference type="ARBA" id="ARBA00022723"/>
    </source>
</evidence>
<evidence type="ECO:0000256" key="11">
    <source>
        <dbReference type="ARBA" id="ARBA00023136"/>
    </source>
</evidence>
<evidence type="ECO:0000313" key="16">
    <source>
        <dbReference type="Proteomes" id="UP000032160"/>
    </source>
</evidence>
<evidence type="ECO:0000256" key="8">
    <source>
        <dbReference type="ARBA" id="ARBA00022982"/>
    </source>
</evidence>
<dbReference type="PANTHER" id="PTHR30529:SF6">
    <property type="entry name" value="BLL0291 PROTEIN"/>
    <property type="match status" value="1"/>
</dbReference>
<dbReference type="GO" id="GO:0046872">
    <property type="term" value="F:metal ion binding"/>
    <property type="evidence" value="ECO:0007669"/>
    <property type="project" value="UniProtKB-KW"/>
</dbReference>
<evidence type="ECO:0000256" key="9">
    <source>
        <dbReference type="ARBA" id="ARBA00022989"/>
    </source>
</evidence>
<dbReference type="PANTHER" id="PTHR30529">
    <property type="entry name" value="CYTOCHROME B561"/>
    <property type="match status" value="1"/>
</dbReference>
<dbReference type="Pfam" id="PF01292">
    <property type="entry name" value="Ni_hydr_CYTB"/>
    <property type="match status" value="1"/>
</dbReference>
<evidence type="ECO:0000256" key="12">
    <source>
        <dbReference type="ARBA" id="ARBA00037975"/>
    </source>
</evidence>
<dbReference type="AlphaFoldDB" id="X5MFZ8"/>
<evidence type="ECO:0000256" key="3">
    <source>
        <dbReference type="ARBA" id="ARBA00022448"/>
    </source>
</evidence>